<evidence type="ECO:0000313" key="2">
    <source>
        <dbReference type="EMBL" id="KAJ1117891.1"/>
    </source>
</evidence>
<dbReference type="Gene3D" id="3.30.70.1820">
    <property type="entry name" value="L1 transposable element, RRM domain"/>
    <property type="match status" value="1"/>
</dbReference>
<dbReference type="AlphaFoldDB" id="A0AAV7NP83"/>
<dbReference type="Proteomes" id="UP001066276">
    <property type="component" value="Chromosome 8"/>
</dbReference>
<sequence length="276" mass="31107">MPNGKSSGKTSGKPARQLLFSEAVRHSRPVASAPDPQATDKPPLKWTQSRITRWSAFCKKSQLKLIDLEDRSCRDNDRFFGFPERIEGPNNQACVQKVLPALPGITFETPLEFQRAHHLGSKGPDGASQPRLIIAYLLCHTHGPFHHDDYEIRITADFSKETNDCCKAFLVLRPHLCQLEVKYGLFERACMWISKSGQSKNLYNVKGLGLFLDGLTTIAMDITPSIPPSELGDDCSRTRLHIHQKMDATAAMAWQDIGSVTWRDYRDPMETGTRHF</sequence>
<organism evidence="2 3">
    <name type="scientific">Pleurodeles waltl</name>
    <name type="common">Iberian ribbed newt</name>
    <dbReference type="NCBI Taxonomy" id="8319"/>
    <lineage>
        <taxon>Eukaryota</taxon>
        <taxon>Metazoa</taxon>
        <taxon>Chordata</taxon>
        <taxon>Craniata</taxon>
        <taxon>Vertebrata</taxon>
        <taxon>Euteleostomi</taxon>
        <taxon>Amphibia</taxon>
        <taxon>Batrachia</taxon>
        <taxon>Caudata</taxon>
        <taxon>Salamandroidea</taxon>
        <taxon>Salamandridae</taxon>
        <taxon>Pleurodelinae</taxon>
        <taxon>Pleurodeles</taxon>
    </lineage>
</organism>
<evidence type="ECO:0000256" key="1">
    <source>
        <dbReference type="SAM" id="MobiDB-lite"/>
    </source>
</evidence>
<reference evidence="2" key="1">
    <citation type="journal article" date="2022" name="bioRxiv">
        <title>Sequencing and chromosome-scale assembly of the giantPleurodeles waltlgenome.</title>
        <authorList>
            <person name="Brown T."/>
            <person name="Elewa A."/>
            <person name="Iarovenko S."/>
            <person name="Subramanian E."/>
            <person name="Araus A.J."/>
            <person name="Petzold A."/>
            <person name="Susuki M."/>
            <person name="Suzuki K.-i.T."/>
            <person name="Hayashi T."/>
            <person name="Toyoda A."/>
            <person name="Oliveira C."/>
            <person name="Osipova E."/>
            <person name="Leigh N.D."/>
            <person name="Simon A."/>
            <person name="Yun M.H."/>
        </authorList>
    </citation>
    <scope>NUCLEOTIDE SEQUENCE</scope>
    <source>
        <strain evidence="2">20211129_DDA</strain>
        <tissue evidence="2">Liver</tissue>
    </source>
</reference>
<name>A0AAV7NP83_PLEWA</name>
<evidence type="ECO:0000313" key="3">
    <source>
        <dbReference type="Proteomes" id="UP001066276"/>
    </source>
</evidence>
<accession>A0AAV7NP83</accession>
<proteinExistence type="predicted"/>
<protein>
    <submittedName>
        <fullName evidence="2">Uncharacterized protein</fullName>
    </submittedName>
</protein>
<gene>
    <name evidence="2" type="ORF">NDU88_006087</name>
</gene>
<keyword evidence="3" id="KW-1185">Reference proteome</keyword>
<dbReference type="EMBL" id="JANPWB010000012">
    <property type="protein sequence ID" value="KAJ1117891.1"/>
    <property type="molecule type" value="Genomic_DNA"/>
</dbReference>
<comment type="caution">
    <text evidence="2">The sequence shown here is derived from an EMBL/GenBank/DDBJ whole genome shotgun (WGS) entry which is preliminary data.</text>
</comment>
<feature type="region of interest" description="Disordered" evidence="1">
    <location>
        <begin position="22"/>
        <end position="45"/>
    </location>
</feature>